<dbReference type="EMBL" id="JARAKH010000039">
    <property type="protein sequence ID" value="KAK8381734.1"/>
    <property type="molecule type" value="Genomic_DNA"/>
</dbReference>
<evidence type="ECO:0000313" key="2">
    <source>
        <dbReference type="EMBL" id="KAK8381734.1"/>
    </source>
</evidence>
<organism evidence="2 3">
    <name type="scientific">Scylla paramamosain</name>
    <name type="common">Mud crab</name>
    <dbReference type="NCBI Taxonomy" id="85552"/>
    <lineage>
        <taxon>Eukaryota</taxon>
        <taxon>Metazoa</taxon>
        <taxon>Ecdysozoa</taxon>
        <taxon>Arthropoda</taxon>
        <taxon>Crustacea</taxon>
        <taxon>Multicrustacea</taxon>
        <taxon>Malacostraca</taxon>
        <taxon>Eumalacostraca</taxon>
        <taxon>Eucarida</taxon>
        <taxon>Decapoda</taxon>
        <taxon>Pleocyemata</taxon>
        <taxon>Brachyura</taxon>
        <taxon>Eubrachyura</taxon>
        <taxon>Portunoidea</taxon>
        <taxon>Portunidae</taxon>
        <taxon>Portuninae</taxon>
        <taxon>Scylla</taxon>
    </lineage>
</organism>
<accession>A0AAW0T318</accession>
<protein>
    <submittedName>
        <fullName evidence="2">Uncharacterized protein</fullName>
    </submittedName>
</protein>
<gene>
    <name evidence="2" type="ORF">O3P69_015055</name>
</gene>
<feature type="chain" id="PRO_5043889363" evidence="1">
    <location>
        <begin position="18"/>
        <end position="373"/>
    </location>
</feature>
<evidence type="ECO:0000313" key="3">
    <source>
        <dbReference type="Proteomes" id="UP001487740"/>
    </source>
</evidence>
<keyword evidence="3" id="KW-1185">Reference proteome</keyword>
<name>A0AAW0T318_SCYPA</name>
<proteinExistence type="predicted"/>
<sequence length="373" mass="39706">MLVKVTLVSCLVGSVVAQDSALGKTAYLQLMAGCLGETSYKEYLDSVAAAGRECGTSVGVQSFFPGLASLFHSPSLAHFSPGQRIPFSQLGSVVLQGPPGILGSSRITPQHPGILSQQLGVFGSQPGISGQPGILSGQLGILSGQPGILSGQPGILSGQPGILSGQQGILAQQPGTFPQESGIFSSLVDSQSRVTPVGITDSVPPISSPVGPSYPGIRQKRTVNLNLADIKQTRENMRALVNNFTCILTKLAVVNANLDLNHSGLSNSVVNLPVARELKQDLLNAINYCTDMTQCLPLEKQQLPVPHKLKRVMEYVKCEKEMRLKACHKHSIRQRIQNISLGRLPHDGSQFNSVEEIVTLLVDAQSAHELELI</sequence>
<reference evidence="2 3" key="1">
    <citation type="submission" date="2023-03" db="EMBL/GenBank/DDBJ databases">
        <title>High-quality genome of Scylla paramamosain provides insights in environmental adaptation.</title>
        <authorList>
            <person name="Zhang L."/>
        </authorList>
    </citation>
    <scope>NUCLEOTIDE SEQUENCE [LARGE SCALE GENOMIC DNA]</scope>
    <source>
        <strain evidence="2">LZ_2023a</strain>
        <tissue evidence="2">Muscle</tissue>
    </source>
</reference>
<dbReference type="AlphaFoldDB" id="A0AAW0T318"/>
<dbReference type="Proteomes" id="UP001487740">
    <property type="component" value="Unassembled WGS sequence"/>
</dbReference>
<comment type="caution">
    <text evidence="2">The sequence shown here is derived from an EMBL/GenBank/DDBJ whole genome shotgun (WGS) entry which is preliminary data.</text>
</comment>
<feature type="signal peptide" evidence="1">
    <location>
        <begin position="1"/>
        <end position="17"/>
    </location>
</feature>
<evidence type="ECO:0000256" key="1">
    <source>
        <dbReference type="SAM" id="SignalP"/>
    </source>
</evidence>
<keyword evidence="1" id="KW-0732">Signal</keyword>